<dbReference type="AlphaFoldDB" id="A0A0G4JW01"/>
<proteinExistence type="predicted"/>
<dbReference type="STRING" id="1109412.BN1221_02353c"/>
<sequence length="204" mass="22189">MFETSLFVATIATLGMLSPGPDFFLVIKNSVRYPRLAALMTSLGVICGVATHMAYCVAGLAVVITTTPWLFNLLKYAGAAYLIWVGIQALLSRGGSKMNLSHLSPQRVSLKKAFLQGYLCNLLNPKATLFFLAVFTQVLSIDSSVGEKLWYAAIIWGLSVIWWPLLVVLFQSSPVRRGLEKAQKLVDKILGTVLIALGIKVALG</sequence>
<keyword evidence="4" id="KW-0029">Amino-acid transport</keyword>
<feature type="transmembrane region" description="Helical" evidence="7">
    <location>
        <begin position="150"/>
        <end position="173"/>
    </location>
</feature>
<feature type="transmembrane region" description="Helical" evidence="7">
    <location>
        <begin position="70"/>
        <end position="92"/>
    </location>
</feature>
<organism evidence="8 9">
    <name type="scientific">Brenneria goodwinii</name>
    <dbReference type="NCBI Taxonomy" id="1109412"/>
    <lineage>
        <taxon>Bacteria</taxon>
        <taxon>Pseudomonadati</taxon>
        <taxon>Pseudomonadota</taxon>
        <taxon>Gammaproteobacteria</taxon>
        <taxon>Enterobacterales</taxon>
        <taxon>Pectobacteriaceae</taxon>
        <taxon>Brenneria</taxon>
    </lineage>
</organism>
<feature type="transmembrane region" description="Helical" evidence="7">
    <location>
        <begin position="39"/>
        <end position="64"/>
    </location>
</feature>
<dbReference type="GO" id="GO:0005886">
    <property type="term" value="C:plasma membrane"/>
    <property type="evidence" value="ECO:0007669"/>
    <property type="project" value="UniProtKB-SubCell"/>
</dbReference>
<keyword evidence="9" id="KW-1185">Reference proteome</keyword>
<dbReference type="OrthoDB" id="581870at2"/>
<protein>
    <submittedName>
        <fullName evidence="8">Threonine efflux protein</fullName>
    </submittedName>
</protein>
<dbReference type="PANTHER" id="PTHR30086">
    <property type="entry name" value="ARGININE EXPORTER PROTEIN ARGO"/>
    <property type="match status" value="1"/>
</dbReference>
<dbReference type="RefSeq" id="WP_048637441.1">
    <property type="nucleotide sequence ID" value="NZ_CGIG01000001.1"/>
</dbReference>
<accession>A0A0G4JW01</accession>
<keyword evidence="6 7" id="KW-0472">Membrane</keyword>
<keyword evidence="2" id="KW-1003">Cell membrane</keyword>
<evidence type="ECO:0000256" key="6">
    <source>
        <dbReference type="ARBA" id="ARBA00023136"/>
    </source>
</evidence>
<evidence type="ECO:0000313" key="9">
    <source>
        <dbReference type="Proteomes" id="UP000044377"/>
    </source>
</evidence>
<dbReference type="EMBL" id="CGIG01000001">
    <property type="protein sequence ID" value="CPR16928.1"/>
    <property type="molecule type" value="Genomic_DNA"/>
</dbReference>
<evidence type="ECO:0000256" key="4">
    <source>
        <dbReference type="ARBA" id="ARBA00022970"/>
    </source>
</evidence>
<evidence type="ECO:0000313" key="8">
    <source>
        <dbReference type="EMBL" id="CPR16928.1"/>
    </source>
</evidence>
<evidence type="ECO:0000256" key="5">
    <source>
        <dbReference type="ARBA" id="ARBA00022989"/>
    </source>
</evidence>
<dbReference type="InterPro" id="IPR001123">
    <property type="entry name" value="LeuE-type"/>
</dbReference>
<dbReference type="GO" id="GO:0015171">
    <property type="term" value="F:amino acid transmembrane transporter activity"/>
    <property type="evidence" value="ECO:0007669"/>
    <property type="project" value="TreeGrafter"/>
</dbReference>
<dbReference type="Pfam" id="PF01810">
    <property type="entry name" value="LysE"/>
    <property type="match status" value="1"/>
</dbReference>
<feature type="transmembrane region" description="Helical" evidence="7">
    <location>
        <begin position="6"/>
        <end position="27"/>
    </location>
</feature>
<name>A0A0G4JW01_9GAMM</name>
<keyword evidence="5 7" id="KW-1133">Transmembrane helix</keyword>
<evidence type="ECO:0000256" key="1">
    <source>
        <dbReference type="ARBA" id="ARBA00004651"/>
    </source>
</evidence>
<evidence type="ECO:0000256" key="3">
    <source>
        <dbReference type="ARBA" id="ARBA00022692"/>
    </source>
</evidence>
<dbReference type="PIRSF" id="PIRSF006324">
    <property type="entry name" value="LeuE"/>
    <property type="match status" value="1"/>
</dbReference>
<dbReference type="PANTHER" id="PTHR30086:SF20">
    <property type="entry name" value="ARGININE EXPORTER PROTEIN ARGO-RELATED"/>
    <property type="match status" value="1"/>
</dbReference>
<comment type="subcellular location">
    <subcellularLocation>
        <location evidence="1">Cell membrane</location>
        <topology evidence="1">Multi-pass membrane protein</topology>
    </subcellularLocation>
</comment>
<reference evidence="9" key="1">
    <citation type="submission" date="2015-01" db="EMBL/GenBank/DDBJ databases">
        <authorList>
            <person name="Paterson Steve"/>
        </authorList>
    </citation>
    <scope>NUCLEOTIDE SEQUENCE [LARGE SCALE GENOMIC DNA]</scope>
    <source>
        <strain evidence="9">OBR1</strain>
    </source>
</reference>
<evidence type="ECO:0000256" key="2">
    <source>
        <dbReference type="ARBA" id="ARBA00022475"/>
    </source>
</evidence>
<keyword evidence="3 7" id="KW-0812">Transmembrane</keyword>
<dbReference type="Proteomes" id="UP000044377">
    <property type="component" value="Unassembled WGS sequence"/>
</dbReference>
<evidence type="ECO:0000256" key="7">
    <source>
        <dbReference type="SAM" id="Phobius"/>
    </source>
</evidence>
<keyword evidence="4" id="KW-0813">Transport</keyword>
<gene>
    <name evidence="8" type="ORF">BN1221_02353c</name>
</gene>